<keyword evidence="1" id="KW-0863">Zinc-finger</keyword>
<keyword evidence="1" id="KW-0862">Zinc</keyword>
<gene>
    <name evidence="4" type="ORF">OHC33_003957</name>
</gene>
<keyword evidence="2" id="KW-1133">Transmembrane helix</keyword>
<organism evidence="4 5">
    <name type="scientific">Knufia fluminis</name>
    <dbReference type="NCBI Taxonomy" id="191047"/>
    <lineage>
        <taxon>Eukaryota</taxon>
        <taxon>Fungi</taxon>
        <taxon>Dikarya</taxon>
        <taxon>Ascomycota</taxon>
        <taxon>Pezizomycotina</taxon>
        <taxon>Eurotiomycetes</taxon>
        <taxon>Chaetothyriomycetidae</taxon>
        <taxon>Chaetothyriales</taxon>
        <taxon>Trichomeriaceae</taxon>
        <taxon>Knufia</taxon>
    </lineage>
</organism>
<feature type="transmembrane region" description="Helical" evidence="2">
    <location>
        <begin position="131"/>
        <end position="149"/>
    </location>
</feature>
<accession>A0AAN8ESN8</accession>
<evidence type="ECO:0000259" key="3">
    <source>
        <dbReference type="PROSITE" id="PS50157"/>
    </source>
</evidence>
<dbReference type="InterPro" id="IPR013087">
    <property type="entry name" value="Znf_C2H2_type"/>
</dbReference>
<name>A0AAN8ESN8_9EURO</name>
<keyword evidence="2" id="KW-0812">Transmembrane</keyword>
<keyword evidence="2" id="KW-0472">Membrane</keyword>
<evidence type="ECO:0000313" key="5">
    <source>
        <dbReference type="Proteomes" id="UP001316803"/>
    </source>
</evidence>
<keyword evidence="5" id="KW-1185">Reference proteome</keyword>
<proteinExistence type="predicted"/>
<reference evidence="4 5" key="1">
    <citation type="submission" date="2022-12" db="EMBL/GenBank/DDBJ databases">
        <title>Genomic features and morphological characterization of a novel Knufia sp. strain isolated from spacecraft assembly facility.</title>
        <authorList>
            <person name="Teixeira M."/>
            <person name="Chander A.M."/>
            <person name="Stajich J.E."/>
            <person name="Venkateswaran K."/>
        </authorList>
    </citation>
    <scope>NUCLEOTIDE SEQUENCE [LARGE SCALE GENOMIC DNA]</scope>
    <source>
        <strain evidence="4 5">FJI-L2-BK-P2</strain>
    </source>
</reference>
<keyword evidence="1" id="KW-0479">Metal-binding</keyword>
<dbReference type="GO" id="GO:0008270">
    <property type="term" value="F:zinc ion binding"/>
    <property type="evidence" value="ECO:0007669"/>
    <property type="project" value="UniProtKB-KW"/>
</dbReference>
<dbReference type="PROSITE" id="PS50157">
    <property type="entry name" value="ZINC_FINGER_C2H2_2"/>
    <property type="match status" value="1"/>
</dbReference>
<feature type="domain" description="C2H2-type" evidence="3">
    <location>
        <begin position="45"/>
        <end position="68"/>
    </location>
</feature>
<evidence type="ECO:0000256" key="2">
    <source>
        <dbReference type="SAM" id="Phobius"/>
    </source>
</evidence>
<evidence type="ECO:0000313" key="4">
    <source>
        <dbReference type="EMBL" id="KAK5955275.1"/>
    </source>
</evidence>
<evidence type="ECO:0000256" key="1">
    <source>
        <dbReference type="PROSITE-ProRule" id="PRU00042"/>
    </source>
</evidence>
<sequence length="151" mass="17298">MAEDHDSAKAPLRLSEPKVTYKLHLKGMPDDKESKRFQKMSVKGYKCPECGPTWPYLQQLLVHLNQTHRDYVFTGETVDMNRTVNGDVVIKISEARSSERSSERAFWLSWSGFRIVLYSEVNHSFLESFSAFHGSLIVLYLLAMLLVSAPE</sequence>
<protein>
    <recommendedName>
        <fullName evidence="3">C2H2-type domain-containing protein</fullName>
    </recommendedName>
</protein>
<dbReference type="AlphaFoldDB" id="A0AAN8ESN8"/>
<comment type="caution">
    <text evidence="4">The sequence shown here is derived from an EMBL/GenBank/DDBJ whole genome shotgun (WGS) entry which is preliminary data.</text>
</comment>
<dbReference type="EMBL" id="JAKLMC020000007">
    <property type="protein sequence ID" value="KAK5955275.1"/>
    <property type="molecule type" value="Genomic_DNA"/>
</dbReference>
<dbReference type="Proteomes" id="UP001316803">
    <property type="component" value="Unassembled WGS sequence"/>
</dbReference>
<dbReference type="PROSITE" id="PS00028">
    <property type="entry name" value="ZINC_FINGER_C2H2_1"/>
    <property type="match status" value="1"/>
</dbReference>